<evidence type="ECO:0000256" key="3">
    <source>
        <dbReference type="ARBA" id="ARBA00022989"/>
    </source>
</evidence>
<dbReference type="Proteomes" id="UP000325081">
    <property type="component" value="Unassembled WGS sequence"/>
</dbReference>
<feature type="transmembrane region" description="Helical" evidence="6">
    <location>
        <begin position="206"/>
        <end position="227"/>
    </location>
</feature>
<evidence type="ECO:0000256" key="2">
    <source>
        <dbReference type="ARBA" id="ARBA00022692"/>
    </source>
</evidence>
<feature type="binding site" evidence="5">
    <location>
        <position position="190"/>
    </location>
    <ligand>
        <name>Zn(2+)</name>
        <dbReference type="ChEBI" id="CHEBI:29105"/>
    </ligand>
</feature>
<dbReference type="GO" id="GO:0009744">
    <property type="term" value="P:response to sucrose"/>
    <property type="evidence" value="ECO:0007669"/>
    <property type="project" value="UniProtKB-ARBA"/>
</dbReference>
<dbReference type="PANTHER" id="PTHR20855:SF115">
    <property type="entry name" value="HEPTAHELICAL TRANSMEMBRANE PROTEIN 1"/>
    <property type="match status" value="1"/>
</dbReference>
<feature type="transmembrane region" description="Helical" evidence="6">
    <location>
        <begin position="337"/>
        <end position="359"/>
    </location>
</feature>
<keyword evidence="5" id="KW-0479">Metal-binding</keyword>
<keyword evidence="8" id="KW-1185">Reference proteome</keyword>
<evidence type="ECO:0000256" key="5">
    <source>
        <dbReference type="PIRSR" id="PIRSR604254-1"/>
    </source>
</evidence>
<dbReference type="GO" id="GO:0016020">
    <property type="term" value="C:membrane"/>
    <property type="evidence" value="ECO:0007669"/>
    <property type="project" value="UniProtKB-SubCell"/>
</dbReference>
<dbReference type="GO" id="GO:0046872">
    <property type="term" value="F:metal ion binding"/>
    <property type="evidence" value="ECO:0007669"/>
    <property type="project" value="UniProtKB-KW"/>
</dbReference>
<dbReference type="InterPro" id="IPR004254">
    <property type="entry name" value="AdipoR/HlyIII-related"/>
</dbReference>
<dbReference type="OrthoDB" id="529367at2759"/>
<reference evidence="8" key="1">
    <citation type="journal article" date="2019" name="Curr. Biol.">
        <title>Genome Sequence of Striga asiatica Provides Insight into the Evolution of Plant Parasitism.</title>
        <authorList>
            <person name="Yoshida S."/>
            <person name="Kim S."/>
            <person name="Wafula E.K."/>
            <person name="Tanskanen J."/>
            <person name="Kim Y.M."/>
            <person name="Honaas L."/>
            <person name="Yang Z."/>
            <person name="Spallek T."/>
            <person name="Conn C.E."/>
            <person name="Ichihashi Y."/>
            <person name="Cheong K."/>
            <person name="Cui S."/>
            <person name="Der J.P."/>
            <person name="Gundlach H."/>
            <person name="Jiao Y."/>
            <person name="Hori C."/>
            <person name="Ishida J.K."/>
            <person name="Kasahara H."/>
            <person name="Kiba T."/>
            <person name="Kim M.S."/>
            <person name="Koo N."/>
            <person name="Laohavisit A."/>
            <person name="Lee Y.H."/>
            <person name="Lumba S."/>
            <person name="McCourt P."/>
            <person name="Mortimer J.C."/>
            <person name="Mutuku J.M."/>
            <person name="Nomura T."/>
            <person name="Sasaki-Sekimoto Y."/>
            <person name="Seto Y."/>
            <person name="Wang Y."/>
            <person name="Wakatake T."/>
            <person name="Sakakibara H."/>
            <person name="Demura T."/>
            <person name="Yamaguchi S."/>
            <person name="Yoneyama K."/>
            <person name="Manabe R.I."/>
            <person name="Nelson D.C."/>
            <person name="Schulman A.H."/>
            <person name="Timko M.P."/>
            <person name="dePamphilis C.W."/>
            <person name="Choi D."/>
            <person name="Shirasu K."/>
        </authorList>
    </citation>
    <scope>NUCLEOTIDE SEQUENCE [LARGE SCALE GENOMIC DNA]</scope>
    <source>
        <strain evidence="8">cv. UVA1</strain>
    </source>
</reference>
<keyword evidence="4 6" id="KW-0472">Membrane</keyword>
<feature type="transmembrane region" description="Helical" evidence="6">
    <location>
        <begin position="233"/>
        <end position="253"/>
    </location>
</feature>
<protein>
    <submittedName>
        <fullName evidence="7">Adiponectin receptor protein</fullName>
    </submittedName>
</protein>
<feature type="transmembrane region" description="Helical" evidence="6">
    <location>
        <begin position="298"/>
        <end position="316"/>
    </location>
</feature>
<feature type="binding site" evidence="5">
    <location>
        <position position="335"/>
    </location>
    <ligand>
        <name>Zn(2+)</name>
        <dbReference type="ChEBI" id="CHEBI:29105"/>
    </ligand>
</feature>
<keyword evidence="2 6" id="KW-0812">Transmembrane</keyword>
<accession>A0A5A7R2M6</accession>
<name>A0A5A7R2M6_STRAF</name>
<dbReference type="GO" id="GO:0038023">
    <property type="term" value="F:signaling receptor activity"/>
    <property type="evidence" value="ECO:0007669"/>
    <property type="project" value="TreeGrafter"/>
</dbReference>
<feature type="transmembrane region" description="Helical" evidence="6">
    <location>
        <begin position="89"/>
        <end position="110"/>
    </location>
</feature>
<keyword evidence="7" id="KW-0675">Receptor</keyword>
<keyword evidence="5" id="KW-0862">Zinc</keyword>
<sequence>MIRSKTKGSVWRRKVPMDDQDKIGQKTAKMSKRITMDNSGKKGEKYQLLSYHQLPDYMKDNEYILHYYRANWPIKQALFSLFSWHNETLNVWTHLLGFLLFVGLTVSNLVDMPQMAEFITMITEQYPESDMIFNNLSSSSLVSSTNNTSLSAGRSTKYAEYIQDSTGERWPLVVFLCGAMLCLLWSSSCHLFSCHSKRLNTQLLHLDYVGITVMIITSFFPPIYYVFECQPKWQLIYLGCITAMGACTVIALLSPALSSGKHRTLRALLFVSMGLFGVVPAAHALVINWDHPHRNITLAYEGAMALSYLLGTTFYVGRFPERWRPGWFDLAGHSHQIFHVFVVLGALAHYGAARIFLIYRPGIGIACGQPINL</sequence>
<dbReference type="EMBL" id="BKCP01009737">
    <property type="protein sequence ID" value="GER51600.1"/>
    <property type="molecule type" value="Genomic_DNA"/>
</dbReference>
<comment type="caution">
    <text evidence="7">The sequence shown here is derived from an EMBL/GenBank/DDBJ whole genome shotgun (WGS) entry which is preliminary data.</text>
</comment>
<dbReference type="AlphaFoldDB" id="A0A5A7R2M6"/>
<feature type="transmembrane region" description="Helical" evidence="6">
    <location>
        <begin position="265"/>
        <end position="286"/>
    </location>
</feature>
<evidence type="ECO:0000313" key="8">
    <source>
        <dbReference type="Proteomes" id="UP000325081"/>
    </source>
</evidence>
<evidence type="ECO:0000256" key="4">
    <source>
        <dbReference type="ARBA" id="ARBA00023136"/>
    </source>
</evidence>
<dbReference type="Pfam" id="PF03006">
    <property type="entry name" value="HlyIII"/>
    <property type="match status" value="1"/>
</dbReference>
<evidence type="ECO:0000256" key="1">
    <source>
        <dbReference type="ARBA" id="ARBA00004141"/>
    </source>
</evidence>
<comment type="subcellular location">
    <subcellularLocation>
        <location evidence="1">Membrane</location>
        <topology evidence="1">Multi-pass membrane protein</topology>
    </subcellularLocation>
</comment>
<dbReference type="GO" id="GO:0009725">
    <property type="term" value="P:response to hormone"/>
    <property type="evidence" value="ECO:0007669"/>
    <property type="project" value="UniProtKB-ARBA"/>
</dbReference>
<dbReference type="PANTHER" id="PTHR20855">
    <property type="entry name" value="ADIPOR/PROGESTIN RECEPTOR-RELATED"/>
    <property type="match status" value="1"/>
</dbReference>
<feature type="binding site" evidence="5">
    <location>
        <position position="339"/>
    </location>
    <ligand>
        <name>Zn(2+)</name>
        <dbReference type="ChEBI" id="CHEBI:29105"/>
    </ligand>
</feature>
<feature type="transmembrane region" description="Helical" evidence="6">
    <location>
        <begin position="170"/>
        <end position="194"/>
    </location>
</feature>
<gene>
    <name evidence="7" type="ORF">STAS_28987</name>
</gene>
<proteinExistence type="predicted"/>
<organism evidence="7 8">
    <name type="scientific">Striga asiatica</name>
    <name type="common">Asiatic witchweed</name>
    <name type="synonym">Buchnera asiatica</name>
    <dbReference type="NCBI Taxonomy" id="4170"/>
    <lineage>
        <taxon>Eukaryota</taxon>
        <taxon>Viridiplantae</taxon>
        <taxon>Streptophyta</taxon>
        <taxon>Embryophyta</taxon>
        <taxon>Tracheophyta</taxon>
        <taxon>Spermatophyta</taxon>
        <taxon>Magnoliopsida</taxon>
        <taxon>eudicotyledons</taxon>
        <taxon>Gunneridae</taxon>
        <taxon>Pentapetalae</taxon>
        <taxon>asterids</taxon>
        <taxon>lamiids</taxon>
        <taxon>Lamiales</taxon>
        <taxon>Orobanchaceae</taxon>
        <taxon>Buchnereae</taxon>
        <taxon>Striga</taxon>
    </lineage>
</organism>
<evidence type="ECO:0000313" key="7">
    <source>
        <dbReference type="EMBL" id="GER51600.1"/>
    </source>
</evidence>
<evidence type="ECO:0000256" key="6">
    <source>
        <dbReference type="SAM" id="Phobius"/>
    </source>
</evidence>
<keyword evidence="3 6" id="KW-1133">Transmembrane helix</keyword>